<feature type="compositionally biased region" description="Basic and acidic residues" evidence="5">
    <location>
        <begin position="381"/>
        <end position="398"/>
    </location>
</feature>
<organism evidence="7 8">
    <name type="scientific">Orbilia brochopaga</name>
    <dbReference type="NCBI Taxonomy" id="3140254"/>
    <lineage>
        <taxon>Eukaryota</taxon>
        <taxon>Fungi</taxon>
        <taxon>Dikarya</taxon>
        <taxon>Ascomycota</taxon>
        <taxon>Pezizomycotina</taxon>
        <taxon>Orbiliomycetes</taxon>
        <taxon>Orbiliales</taxon>
        <taxon>Orbiliaceae</taxon>
        <taxon>Orbilia</taxon>
    </lineage>
</organism>
<keyword evidence="2" id="KW-0863">Zinc-finger</keyword>
<dbReference type="PANTHER" id="PTHR11685">
    <property type="entry name" value="RBR FAMILY RING FINGER AND IBR DOMAIN-CONTAINING"/>
    <property type="match status" value="1"/>
</dbReference>
<reference evidence="7 8" key="1">
    <citation type="submission" date="2019-10" db="EMBL/GenBank/DDBJ databases">
        <authorList>
            <person name="Palmer J.M."/>
        </authorList>
    </citation>
    <scope>NUCLEOTIDE SEQUENCE [LARGE SCALE GENOMIC DNA]</scope>
    <source>
        <strain evidence="7 8">TWF696</strain>
    </source>
</reference>
<dbReference type="GO" id="GO:0008270">
    <property type="term" value="F:zinc ion binding"/>
    <property type="evidence" value="ECO:0007669"/>
    <property type="project" value="UniProtKB-KW"/>
</dbReference>
<evidence type="ECO:0000256" key="3">
    <source>
        <dbReference type="ARBA" id="ARBA00022786"/>
    </source>
</evidence>
<keyword evidence="8" id="KW-1185">Reference proteome</keyword>
<evidence type="ECO:0000256" key="4">
    <source>
        <dbReference type="ARBA" id="ARBA00022833"/>
    </source>
</evidence>
<evidence type="ECO:0000256" key="2">
    <source>
        <dbReference type="ARBA" id="ARBA00022771"/>
    </source>
</evidence>
<evidence type="ECO:0000259" key="6">
    <source>
        <dbReference type="Pfam" id="PF01485"/>
    </source>
</evidence>
<dbReference type="Proteomes" id="UP001375240">
    <property type="component" value="Unassembled WGS sequence"/>
</dbReference>
<feature type="compositionally biased region" description="Low complexity" evidence="5">
    <location>
        <begin position="68"/>
        <end position="89"/>
    </location>
</feature>
<feature type="compositionally biased region" description="Pro residues" evidence="5">
    <location>
        <begin position="212"/>
        <end position="229"/>
    </location>
</feature>
<feature type="region of interest" description="Disordered" evidence="5">
    <location>
        <begin position="490"/>
        <end position="511"/>
    </location>
</feature>
<feature type="domain" description="IBR" evidence="6">
    <location>
        <begin position="722"/>
        <end position="766"/>
    </location>
</feature>
<dbReference type="InterPro" id="IPR031127">
    <property type="entry name" value="E3_UB_ligase_RBR"/>
</dbReference>
<dbReference type="GO" id="GO:0016567">
    <property type="term" value="P:protein ubiquitination"/>
    <property type="evidence" value="ECO:0007669"/>
    <property type="project" value="InterPro"/>
</dbReference>
<evidence type="ECO:0000256" key="1">
    <source>
        <dbReference type="ARBA" id="ARBA00022723"/>
    </source>
</evidence>
<dbReference type="AlphaFoldDB" id="A0AAV9V293"/>
<feature type="region of interest" description="Disordered" evidence="5">
    <location>
        <begin position="695"/>
        <end position="717"/>
    </location>
</feature>
<dbReference type="CDD" id="cd22584">
    <property type="entry name" value="Rcat_RBR_unk"/>
    <property type="match status" value="1"/>
</dbReference>
<dbReference type="SUPFAM" id="SSF57850">
    <property type="entry name" value="RING/U-box"/>
    <property type="match status" value="1"/>
</dbReference>
<evidence type="ECO:0000313" key="7">
    <source>
        <dbReference type="EMBL" id="KAK6352869.1"/>
    </source>
</evidence>
<feature type="region of interest" description="Disordered" evidence="5">
    <location>
        <begin position="524"/>
        <end position="630"/>
    </location>
</feature>
<feature type="compositionally biased region" description="Low complexity" evidence="5">
    <location>
        <begin position="400"/>
        <end position="435"/>
    </location>
</feature>
<keyword evidence="4" id="KW-0862">Zinc</keyword>
<proteinExistence type="predicted"/>
<sequence length="868" mass="92436">MQSAHTYHRRVHRAPFRALYRILGFPFVRSNSRVTMAGGEPIPENPLIGQEVFPLEDNIATVAAQKQPAAPSEEPAASTSTETPEEMATVNTLEGSAVLTIPSEEQEVIKSFWATSDGMEEEKEPPTVDITLPEHREAGEGTSEGASSPLATEEPAATGEASTPEAVPAENPPADTPAEVPMEEPRPAEPTEETPAAPPADGEAAAETPAAAPAPEPEPEVPPAPVEPPPKPRREVVFRRSCATCEKDSSRKKCYTMYCQACGDYFAKMFEDEVDNEELRAKVTEDVRPACNPGSDDSAYCKQCLLDWFDNCISWPHREPLPKHDGHSMLPIVEPFVSAGYMARLKEIQTYWEDKEKMFCPVPTCSTYVPKTSYTVVREVEMSKQVPKPKEEEKKEETPETQPETAAAEGTTEGTTESATEGATEDAPAADAATGDAAADVPAAGVAVADVAVAEAAVAEAAVAENNAAEAPAVAGAVAENTVTAEATATEVAPTTADPVEPEATPTSTEVDAAAEVAAAEVAPVQTPAEAPAVEAATPEAEAAPAEATTADATPVDSTPADAASAEVAPIETVEAEAAPVEAAPAEAPATDTPAADASAADAPAAEAPAAETTAEQTEAAPAPEPEPEPEMETVFYTVEKEFKSQLVVCPDPACRTPICTLCRSHFHGLDTPCASRTSFFKSFMLAKYANPITKTEGEKKEGESNEEDGDDDGDDEYEEFPNRFRQCVNCRNLVARHTGCDHMTCACGYAFCFYCGGDYGRYHSCISVDEYKEGTSVGGIKITNEEGFIDEGAEVVVNPAGMIGKEEQIAKVAELLDMVEFVEGEETKKVWKVKGGFEDIAERVELPFSKEEEERLGKPMKAWKGRY</sequence>
<protein>
    <recommendedName>
        <fullName evidence="6">IBR domain-containing protein</fullName>
    </recommendedName>
</protein>
<feature type="compositionally biased region" description="Low complexity" evidence="5">
    <location>
        <begin position="524"/>
        <end position="557"/>
    </location>
</feature>
<comment type="caution">
    <text evidence="7">The sequence shown here is derived from an EMBL/GenBank/DDBJ whole genome shotgun (WGS) entry which is preliminary data.</text>
</comment>
<gene>
    <name evidence="7" type="ORF">TWF696_004869</name>
</gene>
<keyword evidence="1" id="KW-0479">Metal-binding</keyword>
<feature type="compositionally biased region" description="Low complexity" evidence="5">
    <location>
        <begin position="193"/>
        <end position="211"/>
    </location>
</feature>
<name>A0AAV9V293_9PEZI</name>
<feature type="region of interest" description="Disordered" evidence="5">
    <location>
        <begin position="381"/>
        <end position="435"/>
    </location>
</feature>
<accession>A0AAV9V293</accession>
<feature type="compositionally biased region" description="Acidic residues" evidence="5">
    <location>
        <begin position="705"/>
        <end position="717"/>
    </location>
</feature>
<keyword evidence="3" id="KW-0833">Ubl conjugation pathway</keyword>
<dbReference type="GO" id="GO:0004842">
    <property type="term" value="F:ubiquitin-protein transferase activity"/>
    <property type="evidence" value="ECO:0007669"/>
    <property type="project" value="InterPro"/>
</dbReference>
<feature type="region of interest" description="Disordered" evidence="5">
    <location>
        <begin position="64"/>
        <end position="89"/>
    </location>
</feature>
<evidence type="ECO:0000256" key="5">
    <source>
        <dbReference type="SAM" id="MobiDB-lite"/>
    </source>
</evidence>
<evidence type="ECO:0000313" key="8">
    <source>
        <dbReference type="Proteomes" id="UP001375240"/>
    </source>
</evidence>
<feature type="compositionally biased region" description="Low complexity" evidence="5">
    <location>
        <begin position="566"/>
        <end position="622"/>
    </location>
</feature>
<dbReference type="InterPro" id="IPR002867">
    <property type="entry name" value="IBR_dom"/>
</dbReference>
<dbReference type="Pfam" id="PF01485">
    <property type="entry name" value="IBR"/>
    <property type="match status" value="1"/>
</dbReference>
<dbReference type="Gene3D" id="1.20.120.1750">
    <property type="match status" value="1"/>
</dbReference>
<feature type="region of interest" description="Disordered" evidence="5">
    <location>
        <begin position="137"/>
        <end position="232"/>
    </location>
</feature>
<dbReference type="EMBL" id="JAVHNQ010000003">
    <property type="protein sequence ID" value="KAK6352869.1"/>
    <property type="molecule type" value="Genomic_DNA"/>
</dbReference>